<keyword evidence="2 3" id="KW-0694">RNA-binding</keyword>
<dbReference type="PANTHER" id="PTHR30308:SF2">
    <property type="entry name" value="SSRA-BINDING PROTEIN"/>
    <property type="match status" value="1"/>
</dbReference>
<evidence type="ECO:0000256" key="1">
    <source>
        <dbReference type="ARBA" id="ARBA00022490"/>
    </source>
</evidence>
<evidence type="ECO:0000313" key="5">
    <source>
        <dbReference type="Proteomes" id="UP000245523"/>
    </source>
</evidence>
<dbReference type="NCBIfam" id="NF003843">
    <property type="entry name" value="PRK05422.1"/>
    <property type="match status" value="1"/>
</dbReference>
<dbReference type="Proteomes" id="UP000245523">
    <property type="component" value="Unassembled WGS sequence"/>
</dbReference>
<name>A0ABX5LL73_9BACT</name>
<sequence length="174" mass="20000">MIPSTTIPTEAKTNMADKKDIAKTPTITNRKAQHLYFVESRFEVGIMLVGSEIKSIRAGKCTFSDAWVEVSRDKNELWLVGAHIDEYFFAKRFGHEPQRKRKLLAHISEIQKMRKATEIKGLTLIPLKLYFKNRYAKLEIGLCRGKDQRDKRADIIARDEKLAIARIVKAGGRR</sequence>
<comment type="function">
    <text evidence="3">Required for rescue of stalled ribosomes mediated by trans-translation. Binds to transfer-messenger RNA (tmRNA), required for stable association of tmRNA with ribosomes. tmRNA and SmpB together mimic tRNA shape, replacing the anticodon stem-loop with SmpB. tmRNA is encoded by the ssrA gene; the 2 termini fold to resemble tRNA(Ala) and it encodes a 'tag peptide', a short internal open reading frame. During trans-translation Ala-aminoacylated tmRNA acts like a tRNA, entering the A-site of stalled ribosomes, displacing the stalled mRNA. The ribosome then switches to translate the ORF on the tmRNA; the nascent peptide is terminated with the 'tag peptide' encoded by the tmRNA and targeted for degradation. The ribosome is freed to recommence translation, which seems to be the essential function of trans-translation.</text>
</comment>
<gene>
    <name evidence="3" type="primary">smpB</name>
    <name evidence="4" type="ORF">B0H50_10833</name>
</gene>
<accession>A0ABX5LL73</accession>
<evidence type="ECO:0000256" key="3">
    <source>
        <dbReference type="HAMAP-Rule" id="MF_00023"/>
    </source>
</evidence>
<dbReference type="PANTHER" id="PTHR30308">
    <property type="entry name" value="TMRNA-BINDING COMPONENT OF TRANS-TRANSLATION TAGGING COMPLEX"/>
    <property type="match status" value="1"/>
</dbReference>
<comment type="similarity">
    <text evidence="3">Belongs to the SmpB family.</text>
</comment>
<evidence type="ECO:0000256" key="2">
    <source>
        <dbReference type="ARBA" id="ARBA00022884"/>
    </source>
</evidence>
<dbReference type="InterPro" id="IPR023620">
    <property type="entry name" value="SmpB"/>
</dbReference>
<dbReference type="InterPro" id="IPR000037">
    <property type="entry name" value="SsrA-bd_prot"/>
</dbReference>
<dbReference type="Gene3D" id="2.40.280.10">
    <property type="match status" value="1"/>
</dbReference>
<dbReference type="Pfam" id="PF01668">
    <property type="entry name" value="SmpB"/>
    <property type="match status" value="1"/>
</dbReference>
<reference evidence="4 5" key="1">
    <citation type="submission" date="2018-05" db="EMBL/GenBank/DDBJ databases">
        <title>Animal gut microbial communities from fecal samples from Wisconsin, USA.</title>
        <authorList>
            <person name="Neumann A."/>
        </authorList>
    </citation>
    <scope>NUCLEOTIDE SEQUENCE [LARGE SCALE GENOMIC DNA]</scope>
    <source>
        <strain evidence="4 5">UWS4</strain>
    </source>
</reference>
<keyword evidence="1 3" id="KW-0963">Cytoplasm</keyword>
<comment type="caution">
    <text evidence="4">The sequence shown here is derived from an EMBL/GenBank/DDBJ whole genome shotgun (WGS) entry which is preliminary data.</text>
</comment>
<evidence type="ECO:0000313" key="4">
    <source>
        <dbReference type="EMBL" id="PWL03190.1"/>
    </source>
</evidence>
<keyword evidence="5" id="KW-1185">Reference proteome</keyword>
<dbReference type="SUPFAM" id="SSF74982">
    <property type="entry name" value="Small protein B (SmpB)"/>
    <property type="match status" value="1"/>
</dbReference>
<proteinExistence type="inferred from homology"/>
<dbReference type="NCBIfam" id="TIGR00086">
    <property type="entry name" value="smpB"/>
    <property type="match status" value="1"/>
</dbReference>
<dbReference type="EMBL" id="QGHD01000008">
    <property type="protein sequence ID" value="PWL03190.1"/>
    <property type="molecule type" value="Genomic_DNA"/>
</dbReference>
<comment type="subcellular location">
    <subcellularLocation>
        <location evidence="3">Cytoplasm</location>
    </subcellularLocation>
    <text evidence="3">The tmRNA-SmpB complex associates with stalled 70S ribosomes.</text>
</comment>
<organism evidence="4 5">
    <name type="scientific">Hallerella porci</name>
    <dbReference type="NCBI Taxonomy" id="1945871"/>
    <lineage>
        <taxon>Bacteria</taxon>
        <taxon>Pseudomonadati</taxon>
        <taxon>Fibrobacterota</taxon>
        <taxon>Fibrobacteria</taxon>
        <taxon>Fibrobacterales</taxon>
        <taxon>Fibrobacteraceae</taxon>
        <taxon>Hallerella</taxon>
    </lineage>
</organism>
<protein>
    <recommendedName>
        <fullName evidence="3">SsrA-binding protein</fullName>
    </recommendedName>
    <alternativeName>
        <fullName evidence="3">Small protein B</fullName>
    </alternativeName>
</protein>
<dbReference type="HAMAP" id="MF_00023">
    <property type="entry name" value="SmpB"/>
    <property type="match status" value="1"/>
</dbReference>
<dbReference type="CDD" id="cd09294">
    <property type="entry name" value="SmpB"/>
    <property type="match status" value="1"/>
</dbReference>